<evidence type="ECO:0000256" key="4">
    <source>
        <dbReference type="ARBA" id="ARBA00022989"/>
    </source>
</evidence>
<evidence type="ECO:0000313" key="8">
    <source>
        <dbReference type="EMBL" id="TLU70873.1"/>
    </source>
</evidence>
<keyword evidence="9" id="KW-1185">Reference proteome</keyword>
<keyword evidence="4 6" id="KW-1133">Transmembrane helix</keyword>
<evidence type="ECO:0000256" key="2">
    <source>
        <dbReference type="ARBA" id="ARBA00022475"/>
    </source>
</evidence>
<evidence type="ECO:0000256" key="5">
    <source>
        <dbReference type="ARBA" id="ARBA00023136"/>
    </source>
</evidence>
<protein>
    <submittedName>
        <fullName evidence="8">Type II secretion system F family protein</fullName>
    </submittedName>
</protein>
<dbReference type="Pfam" id="PF00482">
    <property type="entry name" value="T2SSF"/>
    <property type="match status" value="1"/>
</dbReference>
<dbReference type="PANTHER" id="PTHR35007:SF2">
    <property type="entry name" value="PILUS ASSEMBLE PROTEIN"/>
    <property type="match status" value="1"/>
</dbReference>
<dbReference type="OrthoDB" id="9810662at2"/>
<dbReference type="InterPro" id="IPR018076">
    <property type="entry name" value="T2SS_GspF_dom"/>
</dbReference>
<evidence type="ECO:0000259" key="7">
    <source>
        <dbReference type="Pfam" id="PF00482"/>
    </source>
</evidence>
<dbReference type="PANTHER" id="PTHR35007">
    <property type="entry name" value="INTEGRAL MEMBRANE PROTEIN-RELATED"/>
    <property type="match status" value="1"/>
</dbReference>
<gene>
    <name evidence="8" type="ORF">FE263_20015</name>
</gene>
<dbReference type="RefSeq" id="WP_138327814.1">
    <property type="nucleotide sequence ID" value="NZ_VCDI01000010.1"/>
</dbReference>
<feature type="transmembrane region" description="Helical" evidence="6">
    <location>
        <begin position="6"/>
        <end position="28"/>
    </location>
</feature>
<keyword evidence="2" id="KW-1003">Cell membrane</keyword>
<evidence type="ECO:0000256" key="3">
    <source>
        <dbReference type="ARBA" id="ARBA00022692"/>
    </source>
</evidence>
<feature type="transmembrane region" description="Helical" evidence="6">
    <location>
        <begin position="280"/>
        <end position="304"/>
    </location>
</feature>
<reference evidence="8 9" key="1">
    <citation type="submission" date="2019-05" db="EMBL/GenBank/DDBJ databases">
        <authorList>
            <person name="Pankratov T."/>
            <person name="Grouzdev D."/>
        </authorList>
    </citation>
    <scope>NUCLEOTIDE SEQUENCE [LARGE SCALE GENOMIC DNA]</scope>
    <source>
        <strain evidence="8 9">KEBCLARHB70R</strain>
    </source>
</reference>
<dbReference type="EMBL" id="VCDI01000010">
    <property type="protein sequence ID" value="TLU70873.1"/>
    <property type="molecule type" value="Genomic_DNA"/>
</dbReference>
<comment type="subcellular location">
    <subcellularLocation>
        <location evidence="1">Cell membrane</location>
        <topology evidence="1">Multi-pass membrane protein</topology>
    </subcellularLocation>
</comment>
<proteinExistence type="predicted"/>
<accession>A0A5R9J1Y9</accession>
<dbReference type="AlphaFoldDB" id="A0A5R9J1Y9"/>
<name>A0A5R9J1Y9_9PROT</name>
<keyword evidence="5 6" id="KW-0472">Membrane</keyword>
<evidence type="ECO:0000256" key="6">
    <source>
        <dbReference type="SAM" id="Phobius"/>
    </source>
</evidence>
<feature type="transmembrane region" description="Helical" evidence="6">
    <location>
        <begin position="101"/>
        <end position="124"/>
    </location>
</feature>
<feature type="domain" description="Type II secretion system protein GspF" evidence="7">
    <location>
        <begin position="171"/>
        <end position="298"/>
    </location>
</feature>
<dbReference type="GO" id="GO:0005886">
    <property type="term" value="C:plasma membrane"/>
    <property type="evidence" value="ECO:0007669"/>
    <property type="project" value="UniProtKB-SubCell"/>
</dbReference>
<evidence type="ECO:0000313" key="9">
    <source>
        <dbReference type="Proteomes" id="UP000305654"/>
    </source>
</evidence>
<dbReference type="Proteomes" id="UP000305654">
    <property type="component" value="Unassembled WGS sequence"/>
</dbReference>
<feature type="transmembrane region" description="Helical" evidence="6">
    <location>
        <begin position="130"/>
        <end position="152"/>
    </location>
</feature>
<sequence>MNETLLFGIVGMVLFLVPLCAIPVMTIMRRHKRIRQRLLEAQQIEGVTAESQARRAKAPPLAESVASLGFAVVRAGLLSKGTVTELERTLQAGGFRGANGLGLFVGSKLLLMVAMPLVAYLLLHNVHMKSLLHIACVAGAGVVGLLLPDFVIRNIRQKYLKAVERGLADALDMMIICAEAGLALEAAIRRVSIEIVHAHPKLAEELSITSGELNMISDSRVALTNMGARTGLPALRRLGGTLVQTIQYGTPLSVALRTLATELRQETLTRYEEKAARLPVLLTVPMILFILPCVFLIVAGPIAVQVMAKFRH</sequence>
<organism evidence="8 9">
    <name type="scientific">Lichenicoccus roseus</name>
    <dbReference type="NCBI Taxonomy" id="2683649"/>
    <lineage>
        <taxon>Bacteria</taxon>
        <taxon>Pseudomonadati</taxon>
        <taxon>Pseudomonadota</taxon>
        <taxon>Alphaproteobacteria</taxon>
        <taxon>Acetobacterales</taxon>
        <taxon>Acetobacteraceae</taxon>
        <taxon>Lichenicoccus</taxon>
    </lineage>
</organism>
<evidence type="ECO:0000256" key="1">
    <source>
        <dbReference type="ARBA" id="ARBA00004651"/>
    </source>
</evidence>
<keyword evidence="3 6" id="KW-0812">Transmembrane</keyword>
<comment type="caution">
    <text evidence="8">The sequence shown here is derived from an EMBL/GenBank/DDBJ whole genome shotgun (WGS) entry which is preliminary data.</text>
</comment>